<accession>A0A5J4W2V2</accession>
<dbReference type="EMBL" id="SNRW01003696">
    <property type="protein sequence ID" value="KAA6389158.1"/>
    <property type="molecule type" value="Genomic_DNA"/>
</dbReference>
<gene>
    <name evidence="1" type="ORF">EZS28_015313</name>
</gene>
<reference evidence="1 2" key="1">
    <citation type="submission" date="2019-03" db="EMBL/GenBank/DDBJ databases">
        <title>Single cell metagenomics reveals metabolic interactions within the superorganism composed of flagellate Streblomastix strix and complex community of Bacteroidetes bacteria on its surface.</title>
        <authorList>
            <person name="Treitli S.C."/>
            <person name="Kolisko M."/>
            <person name="Husnik F."/>
            <person name="Keeling P."/>
            <person name="Hampl V."/>
        </authorList>
    </citation>
    <scope>NUCLEOTIDE SEQUENCE [LARGE SCALE GENOMIC DNA]</scope>
    <source>
        <strain evidence="1">ST1C</strain>
    </source>
</reference>
<dbReference type="AlphaFoldDB" id="A0A5J4W2V2"/>
<sequence length="66" mass="7248">MLPVFPMEVDIDRTIAEVKICMREVGVSPEEVAAQCEAPGTPDAISLEELIVSLMGWDVPWFDLAS</sequence>
<comment type="caution">
    <text evidence="1">The sequence shown here is derived from an EMBL/GenBank/DDBJ whole genome shotgun (WGS) entry which is preliminary data.</text>
</comment>
<evidence type="ECO:0000313" key="2">
    <source>
        <dbReference type="Proteomes" id="UP000324800"/>
    </source>
</evidence>
<dbReference type="Proteomes" id="UP000324800">
    <property type="component" value="Unassembled WGS sequence"/>
</dbReference>
<organism evidence="1 2">
    <name type="scientific">Streblomastix strix</name>
    <dbReference type="NCBI Taxonomy" id="222440"/>
    <lineage>
        <taxon>Eukaryota</taxon>
        <taxon>Metamonada</taxon>
        <taxon>Preaxostyla</taxon>
        <taxon>Oxymonadida</taxon>
        <taxon>Streblomastigidae</taxon>
        <taxon>Streblomastix</taxon>
    </lineage>
</organism>
<proteinExistence type="predicted"/>
<evidence type="ECO:0000313" key="1">
    <source>
        <dbReference type="EMBL" id="KAA6389158.1"/>
    </source>
</evidence>
<name>A0A5J4W2V2_9EUKA</name>
<protein>
    <submittedName>
        <fullName evidence="1">Uncharacterized protein</fullName>
    </submittedName>
</protein>